<dbReference type="Gene3D" id="3.40.50.1820">
    <property type="entry name" value="alpha/beta hydrolase"/>
    <property type="match status" value="1"/>
</dbReference>
<dbReference type="Pfam" id="PF08530">
    <property type="entry name" value="PepX_C"/>
    <property type="match status" value="1"/>
</dbReference>
<keyword evidence="1 3" id="KW-0378">Hydrolase</keyword>
<dbReference type="InterPro" id="IPR029058">
    <property type="entry name" value="AB_hydrolase_fold"/>
</dbReference>
<dbReference type="InterPro" id="IPR050585">
    <property type="entry name" value="Xaa-Pro_dipeptidyl-ppase/CocE"/>
</dbReference>
<reference evidence="3 4" key="1">
    <citation type="submission" date="2022-10" db="EMBL/GenBank/DDBJ databases">
        <title>Defluviimonas sp. nov., isolated from ocean surface water.</title>
        <authorList>
            <person name="He W."/>
            <person name="Wang L."/>
            <person name="Zhang D.-F."/>
        </authorList>
    </citation>
    <scope>NUCLEOTIDE SEQUENCE [LARGE SCALE GENOMIC DNA]</scope>
    <source>
        <strain evidence="3 4">WL0002</strain>
    </source>
</reference>
<proteinExistence type="predicted"/>
<evidence type="ECO:0000256" key="1">
    <source>
        <dbReference type="ARBA" id="ARBA00022801"/>
    </source>
</evidence>
<dbReference type="PANTHER" id="PTHR43056:SF10">
    <property type="entry name" value="COCE_NOND FAMILY, PUTATIVE (AFU_ORTHOLOGUE AFUA_7G00600)-RELATED"/>
    <property type="match status" value="1"/>
</dbReference>
<accession>A0ABT2Z8K2</accession>
<dbReference type="Pfam" id="PF02129">
    <property type="entry name" value="Peptidase_S15"/>
    <property type="match status" value="1"/>
</dbReference>
<evidence type="ECO:0000313" key="4">
    <source>
        <dbReference type="Proteomes" id="UP001652542"/>
    </source>
</evidence>
<dbReference type="Proteomes" id="UP001652542">
    <property type="component" value="Unassembled WGS sequence"/>
</dbReference>
<dbReference type="InterPro" id="IPR013736">
    <property type="entry name" value="Xaa-Pro_dipept_C"/>
</dbReference>
<dbReference type="InterPro" id="IPR000383">
    <property type="entry name" value="Xaa-Pro-like_dom"/>
</dbReference>
<protein>
    <submittedName>
        <fullName evidence="3">CocE/NonD family hydrolase</fullName>
    </submittedName>
</protein>
<dbReference type="SMART" id="SM00939">
    <property type="entry name" value="PepX_C"/>
    <property type="match status" value="1"/>
</dbReference>
<organism evidence="3 4">
    <name type="scientific">Albidovulum marisflavi</name>
    <dbReference type="NCBI Taxonomy" id="2984159"/>
    <lineage>
        <taxon>Bacteria</taxon>
        <taxon>Pseudomonadati</taxon>
        <taxon>Pseudomonadota</taxon>
        <taxon>Alphaproteobacteria</taxon>
        <taxon>Rhodobacterales</taxon>
        <taxon>Paracoccaceae</taxon>
        <taxon>Albidovulum</taxon>
    </lineage>
</organism>
<dbReference type="SUPFAM" id="SSF49785">
    <property type="entry name" value="Galactose-binding domain-like"/>
    <property type="match status" value="1"/>
</dbReference>
<dbReference type="InterPro" id="IPR008979">
    <property type="entry name" value="Galactose-bd-like_sf"/>
</dbReference>
<dbReference type="SUPFAM" id="SSF53474">
    <property type="entry name" value="alpha/beta-Hydrolases"/>
    <property type="match status" value="1"/>
</dbReference>
<feature type="domain" description="Xaa-Pro dipeptidyl-peptidase C-terminal" evidence="2">
    <location>
        <begin position="290"/>
        <end position="546"/>
    </location>
</feature>
<dbReference type="InterPro" id="IPR005674">
    <property type="entry name" value="CocE/Ser_esterase"/>
</dbReference>
<dbReference type="PANTHER" id="PTHR43056">
    <property type="entry name" value="PEPTIDASE S9 PROLYL OLIGOPEPTIDASE"/>
    <property type="match status" value="1"/>
</dbReference>
<comment type="caution">
    <text evidence="3">The sequence shown here is derived from an EMBL/GenBank/DDBJ whole genome shotgun (WGS) entry which is preliminary data.</text>
</comment>
<evidence type="ECO:0000259" key="2">
    <source>
        <dbReference type="SMART" id="SM00939"/>
    </source>
</evidence>
<dbReference type="EMBL" id="JAOWKY010000001">
    <property type="protein sequence ID" value="MCV2867076.1"/>
    <property type="molecule type" value="Genomic_DNA"/>
</dbReference>
<name>A0ABT2Z8K2_9RHOB</name>
<evidence type="ECO:0000313" key="3">
    <source>
        <dbReference type="EMBL" id="MCV2867076.1"/>
    </source>
</evidence>
<dbReference type="NCBIfam" id="TIGR00976">
    <property type="entry name" value="CocE_NonD"/>
    <property type="match status" value="1"/>
</dbReference>
<keyword evidence="4" id="KW-1185">Reference proteome</keyword>
<gene>
    <name evidence="3" type="ORF">OEW28_00365</name>
</gene>
<dbReference type="GO" id="GO:0016787">
    <property type="term" value="F:hydrolase activity"/>
    <property type="evidence" value="ECO:0007669"/>
    <property type="project" value="UniProtKB-KW"/>
</dbReference>
<dbReference type="Gene3D" id="2.60.120.260">
    <property type="entry name" value="Galactose-binding domain-like"/>
    <property type="match status" value="1"/>
</dbReference>
<dbReference type="Gene3D" id="1.10.3020.10">
    <property type="entry name" value="alpha-amino acid ester hydrolase ( Helical cap domain)"/>
    <property type="match status" value="1"/>
</dbReference>
<dbReference type="RefSeq" id="WP_263732748.1">
    <property type="nucleotide sequence ID" value="NZ_JAOWKY010000001.1"/>
</dbReference>
<sequence>MTTIRDDFPNAVEIVENIFVPMPDGTRLAAKLWLPKDTGPVPAILEYLPYRKREGTRGRDQKAHAWLAGHGYACVRIDIRGTGDSEGLIDGEYTEQEIRDGCDAIAWIAAQDWCDGQVAMYGISWGGFNGLQIAARRPPSLKTIITVGFTDDRYATDVHYIGGCLSKDNFDWSATMFAQNDLPPDPRIVGPSWRDMWQARTRHNRPWILDWLSHQRRDDYWKHGSVCEDFGAIALPVYAVSGWSDNYSESVPRLLAGLSGPRLGLVGPWAHSFPHDVAVEPAIGWLQEVKRWCDHWMKGRDSGIMDEPMYRVWMQDSVPPSTCHLERPGRWIGERSWPSPRIGWRHLCLNAGGRLDQAADAASSVSICSPLWVGQASGEVGRYGKDAEWPPDQREDDGGSLVFMTEPLEERTEIVGAPSLHLTFSCDKPMALVAVRLNDVMPDGRSTRVSLGCLNLTHRDSHERPALLEPGKTYRAVVELDDIAHSFPAGHRIALAVSTTYWPVCWPSPELATLTVTTGESRLALPVRPPDADDENLRRFDAPEMAAPTPAVDLAVKPAARRSIRRDLLSGEMIVDFPRWTYAQRMPDIGQTVTSDAITRFRIIDGDPLSATCETECNVEIARDDGRFGHHSTGRLTCDEQSFRVEVRLRVTENGATVFERNWDERIPRDHL</sequence>